<name>A0A7J6GK51_CANSA</name>
<dbReference type="Proteomes" id="UP000525078">
    <property type="component" value="Unassembled WGS sequence"/>
</dbReference>
<dbReference type="InterPro" id="IPR002156">
    <property type="entry name" value="RNaseH_domain"/>
</dbReference>
<dbReference type="AlphaFoldDB" id="A0A7J6GK51"/>
<evidence type="ECO:0000313" key="2">
    <source>
        <dbReference type="EMBL" id="KAF4383243.1"/>
    </source>
</evidence>
<dbReference type="InterPro" id="IPR012337">
    <property type="entry name" value="RNaseH-like_sf"/>
</dbReference>
<proteinExistence type="predicted"/>
<dbReference type="InterPro" id="IPR036397">
    <property type="entry name" value="RNaseH_sf"/>
</dbReference>
<dbReference type="Pfam" id="PF13456">
    <property type="entry name" value="RVT_3"/>
    <property type="match status" value="1"/>
</dbReference>
<feature type="domain" description="RNase H type-1" evidence="1">
    <location>
        <begin position="17"/>
        <end position="103"/>
    </location>
</feature>
<gene>
    <name evidence="2" type="ORF">F8388_009274</name>
</gene>
<evidence type="ECO:0000259" key="1">
    <source>
        <dbReference type="Pfam" id="PF13456"/>
    </source>
</evidence>
<dbReference type="GO" id="GO:0003676">
    <property type="term" value="F:nucleic acid binding"/>
    <property type="evidence" value="ECO:0007669"/>
    <property type="project" value="InterPro"/>
</dbReference>
<dbReference type="EMBL" id="JAATIP010000053">
    <property type="protein sequence ID" value="KAF4383243.1"/>
    <property type="molecule type" value="Genomic_DNA"/>
</dbReference>
<organism evidence="2 3">
    <name type="scientific">Cannabis sativa</name>
    <name type="common">Hemp</name>
    <name type="synonym">Marijuana</name>
    <dbReference type="NCBI Taxonomy" id="3483"/>
    <lineage>
        <taxon>Eukaryota</taxon>
        <taxon>Viridiplantae</taxon>
        <taxon>Streptophyta</taxon>
        <taxon>Embryophyta</taxon>
        <taxon>Tracheophyta</taxon>
        <taxon>Spermatophyta</taxon>
        <taxon>Magnoliopsida</taxon>
        <taxon>eudicotyledons</taxon>
        <taxon>Gunneridae</taxon>
        <taxon>Pentapetalae</taxon>
        <taxon>rosids</taxon>
        <taxon>fabids</taxon>
        <taxon>Rosales</taxon>
        <taxon>Cannabaceae</taxon>
        <taxon>Cannabis</taxon>
    </lineage>
</organism>
<accession>A0A7J6GK51</accession>
<dbReference type="GO" id="GO:0004523">
    <property type="term" value="F:RNA-DNA hybrid ribonuclease activity"/>
    <property type="evidence" value="ECO:0007669"/>
    <property type="project" value="InterPro"/>
</dbReference>
<sequence length="120" mass="13836">MGNDSRQEKWYTMAGSGEGKSALDVELKAIGLALDWAVEMNWRTFTVFSDCKTDVDALQQRKVPDWRVVISFYNVMEKLKMFEFCNLKFVKRNCIAFVNDLAVQARVLRLYKIIGGKKSN</sequence>
<dbReference type="Gene3D" id="3.30.420.10">
    <property type="entry name" value="Ribonuclease H-like superfamily/Ribonuclease H"/>
    <property type="match status" value="1"/>
</dbReference>
<comment type="caution">
    <text evidence="2">The sequence shown here is derived from an EMBL/GenBank/DDBJ whole genome shotgun (WGS) entry which is preliminary data.</text>
</comment>
<protein>
    <recommendedName>
        <fullName evidence="1">RNase H type-1 domain-containing protein</fullName>
    </recommendedName>
</protein>
<dbReference type="SUPFAM" id="SSF53098">
    <property type="entry name" value="Ribonuclease H-like"/>
    <property type="match status" value="1"/>
</dbReference>
<evidence type="ECO:0000313" key="3">
    <source>
        <dbReference type="Proteomes" id="UP000525078"/>
    </source>
</evidence>
<reference evidence="2 3" key="1">
    <citation type="journal article" date="2020" name="bioRxiv">
        <title>Sequence and annotation of 42 cannabis genomes reveals extensive copy number variation in cannabinoid synthesis and pathogen resistance genes.</title>
        <authorList>
            <person name="Mckernan K.J."/>
            <person name="Helbert Y."/>
            <person name="Kane L.T."/>
            <person name="Ebling H."/>
            <person name="Zhang L."/>
            <person name="Liu B."/>
            <person name="Eaton Z."/>
            <person name="Mclaughlin S."/>
            <person name="Kingan S."/>
            <person name="Baybayan P."/>
            <person name="Concepcion G."/>
            <person name="Jordan M."/>
            <person name="Riva A."/>
            <person name="Barbazuk W."/>
            <person name="Harkins T."/>
        </authorList>
    </citation>
    <scope>NUCLEOTIDE SEQUENCE [LARGE SCALE GENOMIC DNA]</scope>
    <source>
        <strain evidence="3">cv. Jamaican Lion 4</strain>
        <tissue evidence="2">Leaf</tissue>
    </source>
</reference>